<organism evidence="2 3">
    <name type="scientific">Apatococcus lobatus</name>
    <dbReference type="NCBI Taxonomy" id="904363"/>
    <lineage>
        <taxon>Eukaryota</taxon>
        <taxon>Viridiplantae</taxon>
        <taxon>Chlorophyta</taxon>
        <taxon>core chlorophytes</taxon>
        <taxon>Trebouxiophyceae</taxon>
        <taxon>Chlorellales</taxon>
        <taxon>Chlorellaceae</taxon>
        <taxon>Apatococcus</taxon>
    </lineage>
</organism>
<sequence>MAFAPPMAANTQREPMFVLARLWEILGVIAILMLMALLAILRWLKDVGQVAKVMLTALLPIQDKQLIAIM</sequence>
<dbReference type="AlphaFoldDB" id="A0AAW1RMG9"/>
<keyword evidence="1" id="KW-0472">Membrane</keyword>
<evidence type="ECO:0000313" key="3">
    <source>
        <dbReference type="Proteomes" id="UP001438707"/>
    </source>
</evidence>
<reference evidence="2 3" key="1">
    <citation type="journal article" date="2024" name="Nat. Commun.">
        <title>Phylogenomics reveals the evolutionary origins of lichenization in chlorophyte algae.</title>
        <authorList>
            <person name="Puginier C."/>
            <person name="Libourel C."/>
            <person name="Otte J."/>
            <person name="Skaloud P."/>
            <person name="Haon M."/>
            <person name="Grisel S."/>
            <person name="Petersen M."/>
            <person name="Berrin J.G."/>
            <person name="Delaux P.M."/>
            <person name="Dal Grande F."/>
            <person name="Keller J."/>
        </authorList>
    </citation>
    <scope>NUCLEOTIDE SEQUENCE [LARGE SCALE GENOMIC DNA]</scope>
    <source>
        <strain evidence="2 3">SAG 2145</strain>
    </source>
</reference>
<protein>
    <submittedName>
        <fullName evidence="2">Uncharacterized protein</fullName>
    </submittedName>
</protein>
<keyword evidence="1" id="KW-1133">Transmembrane helix</keyword>
<accession>A0AAW1RMG9</accession>
<comment type="caution">
    <text evidence="2">The sequence shown here is derived from an EMBL/GenBank/DDBJ whole genome shotgun (WGS) entry which is preliminary data.</text>
</comment>
<keyword evidence="1" id="KW-0812">Transmembrane</keyword>
<dbReference type="EMBL" id="JALJOS010000009">
    <property type="protein sequence ID" value="KAK9834695.1"/>
    <property type="molecule type" value="Genomic_DNA"/>
</dbReference>
<proteinExistence type="predicted"/>
<evidence type="ECO:0000313" key="2">
    <source>
        <dbReference type="EMBL" id="KAK9834695.1"/>
    </source>
</evidence>
<dbReference type="Proteomes" id="UP001438707">
    <property type="component" value="Unassembled WGS sequence"/>
</dbReference>
<name>A0AAW1RMG9_9CHLO</name>
<keyword evidence="3" id="KW-1185">Reference proteome</keyword>
<feature type="transmembrane region" description="Helical" evidence="1">
    <location>
        <begin position="20"/>
        <end position="44"/>
    </location>
</feature>
<gene>
    <name evidence="2" type="ORF">WJX74_007703</name>
</gene>
<evidence type="ECO:0000256" key="1">
    <source>
        <dbReference type="SAM" id="Phobius"/>
    </source>
</evidence>